<proteinExistence type="predicted"/>
<gene>
    <name evidence="1" type="ORF">LCL61_18250</name>
</gene>
<keyword evidence="2" id="KW-1185">Reference proteome</keyword>
<keyword evidence="1" id="KW-0560">Oxidoreductase</keyword>
<protein>
    <submittedName>
        <fullName evidence="1">Glucose 1-dehydrogenase</fullName>
        <ecNumber evidence="1">1.1.1.47</ecNumber>
    </submittedName>
</protein>
<organism evidence="1 2">
    <name type="scientific">Amycolatopsis coloradensis</name>
    <dbReference type="NCBI Taxonomy" id="76021"/>
    <lineage>
        <taxon>Bacteria</taxon>
        <taxon>Bacillati</taxon>
        <taxon>Actinomycetota</taxon>
        <taxon>Actinomycetes</taxon>
        <taxon>Pseudonocardiales</taxon>
        <taxon>Pseudonocardiaceae</taxon>
        <taxon>Amycolatopsis</taxon>
    </lineage>
</organism>
<evidence type="ECO:0000313" key="2">
    <source>
        <dbReference type="Proteomes" id="UP001456344"/>
    </source>
</evidence>
<dbReference type="Proteomes" id="UP001456344">
    <property type="component" value="Chromosome"/>
</dbReference>
<dbReference type="EC" id="1.1.1.47" evidence="1"/>
<dbReference type="EMBL" id="CP150484">
    <property type="protein sequence ID" value="WYW17493.1"/>
    <property type="molecule type" value="Genomic_DNA"/>
</dbReference>
<accession>A0ACD5BDM4</accession>
<sequence>MTGAGQGIGRAFAHALAEAGAKVAVIDLSADRADEVARELREKGAEAISIQADAADESSVESFVRTTVQAFGRLDIAVNNAGINLNSAAEEATLEEWDMVHNLNLRGVFIACQHEAKVMFPQGYGKIINTASMASMIVPHPQKQVSYNVSKGAVVSLTRTLAAEWADRGIRVNCISPGIIRTALIEESEALAPLVDEWVSNIPAGRLGEVGDLQGAVVYLASEVSDYMTGHNLAIEGGQTLW</sequence>
<name>A0ACD5BDM4_9PSEU</name>
<evidence type="ECO:0000313" key="1">
    <source>
        <dbReference type="EMBL" id="WYW17493.1"/>
    </source>
</evidence>
<reference evidence="1" key="1">
    <citation type="submission" date="2023-10" db="EMBL/GenBank/DDBJ databases">
        <title>Whole genome sequencing of actinobacterial strain Amycolatopsis sp. (BCA-696) identifies the underlying plant growth-promoting genes.</title>
        <authorList>
            <person name="Gandham P."/>
            <person name="Vadla N."/>
            <person name="Saji A."/>
            <person name="Srinivas V."/>
            <person name="Ruperao P."/>
            <person name="Selvanayagam S."/>
            <person name="Saxena R.K."/>
            <person name="Rathore A."/>
            <person name="Gopalakrishnan S."/>
            <person name="Thakur V."/>
        </authorList>
    </citation>
    <scope>NUCLEOTIDE SEQUENCE</scope>
    <source>
        <strain evidence="1">BCA-696</strain>
    </source>
</reference>